<keyword evidence="3" id="KW-1185">Reference proteome</keyword>
<proteinExistence type="predicted"/>
<dbReference type="AlphaFoldDB" id="A0A8X6P1X6"/>
<reference evidence="2" key="1">
    <citation type="submission" date="2020-08" db="EMBL/GenBank/DDBJ databases">
        <title>Multicomponent nature underlies the extraordinary mechanical properties of spider dragline silk.</title>
        <authorList>
            <person name="Kono N."/>
            <person name="Nakamura H."/>
            <person name="Mori M."/>
            <person name="Yoshida Y."/>
            <person name="Ohtoshi R."/>
            <person name="Malay A.D."/>
            <person name="Moran D.A.P."/>
            <person name="Tomita M."/>
            <person name="Numata K."/>
            <person name="Arakawa K."/>
        </authorList>
    </citation>
    <scope>NUCLEOTIDE SEQUENCE</scope>
</reference>
<name>A0A8X6P1X6_NEPPI</name>
<evidence type="ECO:0000313" key="3">
    <source>
        <dbReference type="Proteomes" id="UP000887013"/>
    </source>
</evidence>
<dbReference type="EMBL" id="BMAW01016119">
    <property type="protein sequence ID" value="GFT47235.1"/>
    <property type="molecule type" value="Genomic_DNA"/>
</dbReference>
<evidence type="ECO:0000313" key="2">
    <source>
        <dbReference type="EMBL" id="GFT47235.1"/>
    </source>
</evidence>
<protein>
    <submittedName>
        <fullName evidence="2">Uncharacterized protein</fullName>
    </submittedName>
</protein>
<dbReference type="Proteomes" id="UP000887013">
    <property type="component" value="Unassembled WGS sequence"/>
</dbReference>
<gene>
    <name evidence="2" type="ORF">NPIL_503051</name>
</gene>
<feature type="region of interest" description="Disordered" evidence="1">
    <location>
        <begin position="1"/>
        <end position="21"/>
    </location>
</feature>
<comment type="caution">
    <text evidence="2">The sequence shown here is derived from an EMBL/GenBank/DDBJ whole genome shotgun (WGS) entry which is preliminary data.</text>
</comment>
<accession>A0A8X6P1X6</accession>
<evidence type="ECO:0000256" key="1">
    <source>
        <dbReference type="SAM" id="MobiDB-lite"/>
    </source>
</evidence>
<organism evidence="2 3">
    <name type="scientific">Nephila pilipes</name>
    <name type="common">Giant wood spider</name>
    <name type="synonym">Nephila maculata</name>
    <dbReference type="NCBI Taxonomy" id="299642"/>
    <lineage>
        <taxon>Eukaryota</taxon>
        <taxon>Metazoa</taxon>
        <taxon>Ecdysozoa</taxon>
        <taxon>Arthropoda</taxon>
        <taxon>Chelicerata</taxon>
        <taxon>Arachnida</taxon>
        <taxon>Araneae</taxon>
        <taxon>Araneomorphae</taxon>
        <taxon>Entelegynae</taxon>
        <taxon>Araneoidea</taxon>
        <taxon>Nephilidae</taxon>
        <taxon>Nephila</taxon>
    </lineage>
</organism>
<sequence>MSSPRYPSIDRPSVSGNVRGHRNTWTCTFCMLSGRNHNSPHENDQPSFSRRSKRSVWFNYEQPGCRKIVDDSERESGGVSSCS</sequence>